<name>V6I452_9LEPT</name>
<sequence length="54" mass="6237">MILYTTKSNVQREIERNVSNSKVFESHDFTRDSKASTILRSLANAIYLFIEVVT</sequence>
<evidence type="ECO:0000313" key="1">
    <source>
        <dbReference type="EMBL" id="EQA64831.1"/>
    </source>
</evidence>
<dbReference type="EMBL" id="AHMT02000001">
    <property type="protein sequence ID" value="EQA64831.1"/>
    <property type="molecule type" value="Genomic_DNA"/>
</dbReference>
<organism evidence="1 2">
    <name type="scientific">Leptospira alexanderi serovar Manhao 3 str. L 60</name>
    <dbReference type="NCBI Taxonomy" id="1049759"/>
    <lineage>
        <taxon>Bacteria</taxon>
        <taxon>Pseudomonadati</taxon>
        <taxon>Spirochaetota</taxon>
        <taxon>Spirochaetia</taxon>
        <taxon>Leptospirales</taxon>
        <taxon>Leptospiraceae</taxon>
        <taxon>Leptospira</taxon>
    </lineage>
</organism>
<dbReference type="Proteomes" id="UP000018747">
    <property type="component" value="Unassembled WGS sequence"/>
</dbReference>
<comment type="caution">
    <text evidence="1">The sequence shown here is derived from an EMBL/GenBank/DDBJ whole genome shotgun (WGS) entry which is preliminary data.</text>
</comment>
<evidence type="ECO:0000313" key="2">
    <source>
        <dbReference type="Proteomes" id="UP000018747"/>
    </source>
</evidence>
<gene>
    <name evidence="1" type="ORF">LEP1GSC062_2375</name>
</gene>
<reference evidence="1" key="1">
    <citation type="submission" date="2013-05" db="EMBL/GenBank/DDBJ databases">
        <authorList>
            <person name="Harkins D.M."/>
            <person name="Durkin A.S."/>
            <person name="Brinkac L.M."/>
            <person name="Haft D.H."/>
            <person name="Selengut J.D."/>
            <person name="Sanka R."/>
            <person name="DePew J."/>
            <person name="Purushe J."/>
            <person name="Hartskeerl R.A."/>
            <person name="Ahmed A."/>
            <person name="van der Linden H."/>
            <person name="Goris M.G.A."/>
            <person name="Vinetz J.M."/>
            <person name="Sutton G.G."/>
            <person name="Nierman W.C."/>
            <person name="Fouts D.E."/>
        </authorList>
    </citation>
    <scope>NUCLEOTIDE SEQUENCE [LARGE SCALE GENOMIC DNA]</scope>
    <source>
        <strain evidence="1">L 60</strain>
    </source>
</reference>
<dbReference type="AlphaFoldDB" id="V6I452"/>
<accession>V6I452</accession>
<proteinExistence type="predicted"/>
<protein>
    <submittedName>
        <fullName evidence="1">Uncharacterized protein</fullName>
    </submittedName>
</protein>
<keyword evidence="2" id="KW-1185">Reference proteome</keyword>